<evidence type="ECO:0000313" key="4">
    <source>
        <dbReference type="Proteomes" id="UP000248198"/>
    </source>
</evidence>
<dbReference type="Proteomes" id="UP000248198">
    <property type="component" value="Unassembled WGS sequence"/>
</dbReference>
<sequence length="375" mass="41659">MVPRGKLDISFAALFKGIVYCGAELLGATHSKEIKTVPNTLYCLSVRTGLDLTLQALNFEPGSEVLVTNINIPDMFSILSAHRLVCVPLSVNKHTLEISAQQIKKLINPSTKAILITHLFGAVINIQDIINLAKEHHLMVLEDCAQAFNGVYKGNPGTDVVMYSFGLIKTNTSLTGAMLRFNNPELQHKVTLLQNQLPIQYTGQYLKKLFKALIIKMITQKWSFTLLYWLSQKAGKNFDDVLAGFTKGFPGADVMAKIRYRPCQANLRLMGQRIAAFPLTRISKRQELALSTLRHLPEAMKIGQLNDQHTYWVLAIESTDPGQLIKALRARGYDATQKASSLVKIKGTKEVSQPDELDLDKLVYLPAGSGILQIL</sequence>
<dbReference type="Pfam" id="PF01041">
    <property type="entry name" value="DegT_DnrJ_EryC1"/>
    <property type="match status" value="1"/>
</dbReference>
<dbReference type="GO" id="GO:0008483">
    <property type="term" value="F:transaminase activity"/>
    <property type="evidence" value="ECO:0007669"/>
    <property type="project" value="TreeGrafter"/>
</dbReference>
<dbReference type="AlphaFoldDB" id="A0A318UDA6"/>
<dbReference type="InterPro" id="IPR015421">
    <property type="entry name" value="PyrdxlP-dep_Trfase_major"/>
</dbReference>
<keyword evidence="4" id="KW-1185">Reference proteome</keyword>
<dbReference type="OrthoDB" id="9804264at2"/>
<gene>
    <name evidence="3" type="ORF">B0O44_104555</name>
</gene>
<dbReference type="PANTHER" id="PTHR30244">
    <property type="entry name" value="TRANSAMINASE"/>
    <property type="match status" value="1"/>
</dbReference>
<organism evidence="3 4">
    <name type="scientific">Pedobacter nutrimenti</name>
    <dbReference type="NCBI Taxonomy" id="1241337"/>
    <lineage>
        <taxon>Bacteria</taxon>
        <taxon>Pseudomonadati</taxon>
        <taxon>Bacteroidota</taxon>
        <taxon>Sphingobacteriia</taxon>
        <taxon>Sphingobacteriales</taxon>
        <taxon>Sphingobacteriaceae</taxon>
        <taxon>Pedobacter</taxon>
    </lineage>
</organism>
<accession>A0A318UDA6</accession>
<dbReference type="GO" id="GO:0030170">
    <property type="term" value="F:pyridoxal phosphate binding"/>
    <property type="evidence" value="ECO:0007669"/>
    <property type="project" value="TreeGrafter"/>
</dbReference>
<keyword evidence="2" id="KW-0663">Pyridoxal phosphate</keyword>
<dbReference type="InterPro" id="IPR000653">
    <property type="entry name" value="DegT/StrS_aminotransferase"/>
</dbReference>
<dbReference type="EMBL" id="QKLU01000004">
    <property type="protein sequence ID" value="PYF74384.1"/>
    <property type="molecule type" value="Genomic_DNA"/>
</dbReference>
<reference evidence="3 4" key="1">
    <citation type="submission" date="2018-06" db="EMBL/GenBank/DDBJ databases">
        <title>Genomic Encyclopedia of Archaeal and Bacterial Type Strains, Phase II (KMG-II): from individual species to whole genera.</title>
        <authorList>
            <person name="Goeker M."/>
        </authorList>
    </citation>
    <scope>NUCLEOTIDE SEQUENCE [LARGE SCALE GENOMIC DNA]</scope>
    <source>
        <strain evidence="3 4">DSM 27372</strain>
    </source>
</reference>
<evidence type="ECO:0000256" key="2">
    <source>
        <dbReference type="RuleBase" id="RU004508"/>
    </source>
</evidence>
<evidence type="ECO:0000313" key="3">
    <source>
        <dbReference type="EMBL" id="PYF74384.1"/>
    </source>
</evidence>
<evidence type="ECO:0000256" key="1">
    <source>
        <dbReference type="ARBA" id="ARBA00037999"/>
    </source>
</evidence>
<comment type="similarity">
    <text evidence="1 2">Belongs to the DegT/DnrJ/EryC1 family.</text>
</comment>
<dbReference type="GO" id="GO:0000271">
    <property type="term" value="P:polysaccharide biosynthetic process"/>
    <property type="evidence" value="ECO:0007669"/>
    <property type="project" value="TreeGrafter"/>
</dbReference>
<protein>
    <submittedName>
        <fullName evidence="3">dTDP-4-amino-4,6-dideoxygalactose transaminase</fullName>
    </submittedName>
</protein>
<dbReference type="Gene3D" id="3.40.640.10">
    <property type="entry name" value="Type I PLP-dependent aspartate aminotransferase-like (Major domain)"/>
    <property type="match status" value="1"/>
</dbReference>
<dbReference type="InterPro" id="IPR015424">
    <property type="entry name" value="PyrdxlP-dep_Trfase"/>
</dbReference>
<name>A0A318UDA6_9SPHI</name>
<comment type="caution">
    <text evidence="3">The sequence shown here is derived from an EMBL/GenBank/DDBJ whole genome shotgun (WGS) entry which is preliminary data.</text>
</comment>
<dbReference type="RefSeq" id="WP_110831643.1">
    <property type="nucleotide sequence ID" value="NZ_QKLU01000004.1"/>
</dbReference>
<dbReference type="PANTHER" id="PTHR30244:SF34">
    <property type="entry name" value="DTDP-4-AMINO-4,6-DIDEOXYGALACTOSE TRANSAMINASE"/>
    <property type="match status" value="1"/>
</dbReference>
<proteinExistence type="inferred from homology"/>
<dbReference type="SUPFAM" id="SSF53383">
    <property type="entry name" value="PLP-dependent transferases"/>
    <property type="match status" value="1"/>
</dbReference>